<dbReference type="STRING" id="1874317.BKP64_02390"/>
<evidence type="ECO:0000256" key="1">
    <source>
        <dbReference type="ARBA" id="ARBA00005233"/>
    </source>
</evidence>
<evidence type="ECO:0000256" key="5">
    <source>
        <dbReference type="SAM" id="Phobius"/>
    </source>
</evidence>
<dbReference type="EMBL" id="CP017715">
    <property type="protein sequence ID" value="AOY87120.1"/>
    <property type="molecule type" value="Genomic_DNA"/>
</dbReference>
<dbReference type="SUPFAM" id="SSF54523">
    <property type="entry name" value="Pili subunits"/>
    <property type="match status" value="1"/>
</dbReference>
<evidence type="ECO:0000313" key="6">
    <source>
        <dbReference type="EMBL" id="AOY87120.1"/>
    </source>
</evidence>
<accession>A0A1D9GIB1</accession>
<keyword evidence="2" id="KW-0488">Methylation</keyword>
<proteinExistence type="inferred from homology"/>
<dbReference type="RefSeq" id="WP_070965522.1">
    <property type="nucleotide sequence ID" value="NZ_CP017715.1"/>
</dbReference>
<dbReference type="Proteomes" id="UP000177445">
    <property type="component" value="Chromosome"/>
</dbReference>
<protein>
    <recommendedName>
        <fullName evidence="3">Pilin</fullName>
    </recommendedName>
</protein>
<dbReference type="AlphaFoldDB" id="A0A1D9GIB1"/>
<gene>
    <name evidence="6" type="ORF">BKP64_02390</name>
</gene>
<comment type="similarity">
    <text evidence="1 4">Belongs to the N-Me-Phe pilin family.</text>
</comment>
<keyword evidence="4" id="KW-0281">Fimbrium</keyword>
<dbReference type="KEGG" id="msq:BKP64_02390"/>
<dbReference type="Gene3D" id="3.30.700.10">
    <property type="entry name" value="Glycoprotein, Type 4 Pilin"/>
    <property type="match status" value="1"/>
</dbReference>
<dbReference type="PROSITE" id="PS00409">
    <property type="entry name" value="PROKAR_NTER_METHYL"/>
    <property type="match status" value="1"/>
</dbReference>
<keyword evidence="5" id="KW-1133">Transmembrane helix</keyword>
<name>A0A1D9GIB1_9GAMM</name>
<dbReference type="GO" id="GO:0009289">
    <property type="term" value="C:pilus"/>
    <property type="evidence" value="ECO:0007669"/>
    <property type="project" value="InterPro"/>
</dbReference>
<organism evidence="6 7">
    <name type="scientific">Marinobacter salinus</name>
    <dbReference type="NCBI Taxonomy" id="1874317"/>
    <lineage>
        <taxon>Bacteria</taxon>
        <taxon>Pseudomonadati</taxon>
        <taxon>Pseudomonadota</taxon>
        <taxon>Gammaproteobacteria</taxon>
        <taxon>Pseudomonadales</taxon>
        <taxon>Marinobacteraceae</taxon>
        <taxon>Marinobacter</taxon>
    </lineage>
</organism>
<keyword evidence="5" id="KW-0812">Transmembrane</keyword>
<feature type="transmembrane region" description="Helical" evidence="5">
    <location>
        <begin position="7"/>
        <end position="28"/>
    </location>
</feature>
<dbReference type="GO" id="GO:0007155">
    <property type="term" value="P:cell adhesion"/>
    <property type="evidence" value="ECO:0007669"/>
    <property type="project" value="InterPro"/>
</dbReference>
<sequence length="147" mass="15569">MVSTNRGFTLIELMIVVAIIAILAAVAIPSYQGYVIKSQLNRAVGELSVYRASVEERIFSSASVTNADVGYVPSSLTTVNPGNDIANINADGSGHLQVTLGGNAHPNLVGVLVRFERTVDGAWSCVIDKSAVSASWKMEYLPLGCQV</sequence>
<keyword evidence="5" id="KW-0472">Membrane</keyword>
<evidence type="ECO:0000256" key="2">
    <source>
        <dbReference type="ARBA" id="ARBA00022481"/>
    </source>
</evidence>
<dbReference type="NCBIfam" id="TIGR02532">
    <property type="entry name" value="IV_pilin_GFxxxE"/>
    <property type="match status" value="1"/>
</dbReference>
<dbReference type="Pfam" id="PF00114">
    <property type="entry name" value="Pilin"/>
    <property type="match status" value="1"/>
</dbReference>
<dbReference type="OrthoDB" id="5918848at2"/>
<dbReference type="InterPro" id="IPR045584">
    <property type="entry name" value="Pilin-like"/>
</dbReference>
<keyword evidence="7" id="KW-1185">Reference proteome</keyword>
<dbReference type="InterPro" id="IPR001082">
    <property type="entry name" value="Pilin"/>
</dbReference>
<dbReference type="Pfam" id="PF07963">
    <property type="entry name" value="N_methyl"/>
    <property type="match status" value="1"/>
</dbReference>
<dbReference type="InterPro" id="IPR012902">
    <property type="entry name" value="N_methyl_site"/>
</dbReference>
<evidence type="ECO:0000313" key="7">
    <source>
        <dbReference type="Proteomes" id="UP000177445"/>
    </source>
</evidence>
<evidence type="ECO:0000256" key="4">
    <source>
        <dbReference type="RuleBase" id="RU000389"/>
    </source>
</evidence>
<reference evidence="6 7" key="1">
    <citation type="submission" date="2016-10" db="EMBL/GenBank/DDBJ databases">
        <title>Marinobacter salinus sp. nov., a moderately halophilic bacterium isolated from a tidal flat environment.</title>
        <authorList>
            <person name="Park S.-J."/>
        </authorList>
    </citation>
    <scope>NUCLEOTIDE SEQUENCE [LARGE SCALE GENOMIC DNA]</scope>
    <source>
        <strain evidence="6 7">Hb8</strain>
    </source>
</reference>
<evidence type="ECO:0000256" key="3">
    <source>
        <dbReference type="ARBA" id="ARBA00029638"/>
    </source>
</evidence>